<accession>A0AAV6H9I8</accession>
<evidence type="ECO:0000256" key="9">
    <source>
        <dbReference type="ARBA" id="ARBA00023136"/>
    </source>
</evidence>
<dbReference type="CDD" id="cd07987">
    <property type="entry name" value="LPLAT_MGAT-like"/>
    <property type="match status" value="1"/>
</dbReference>
<keyword evidence="13" id="KW-1185">Reference proteome</keyword>
<dbReference type="AlphaFoldDB" id="A0AAV6H9I8"/>
<dbReference type="PANTHER" id="PTHR12317">
    <property type="entry name" value="DIACYLGLYCEROL O-ACYLTRANSFERASE"/>
    <property type="match status" value="1"/>
</dbReference>
<comment type="caution">
    <text evidence="11">Lacks conserved residue(s) required for the propagation of feature annotation.</text>
</comment>
<evidence type="ECO:0000256" key="11">
    <source>
        <dbReference type="RuleBase" id="RU367023"/>
    </source>
</evidence>
<evidence type="ECO:0000256" key="2">
    <source>
        <dbReference type="ARBA" id="ARBA00005420"/>
    </source>
</evidence>
<keyword evidence="8" id="KW-0443">Lipid metabolism</keyword>
<keyword evidence="7 11" id="KW-1133">Transmembrane helix</keyword>
<dbReference type="Pfam" id="PF03982">
    <property type="entry name" value="DAGAT"/>
    <property type="match status" value="1"/>
</dbReference>
<evidence type="ECO:0000256" key="7">
    <source>
        <dbReference type="ARBA" id="ARBA00022989"/>
    </source>
</evidence>
<dbReference type="GO" id="GO:0019432">
    <property type="term" value="P:triglyceride biosynthetic process"/>
    <property type="evidence" value="ECO:0007669"/>
    <property type="project" value="TreeGrafter"/>
</dbReference>
<dbReference type="EMBL" id="JADWDJ010000002">
    <property type="protein sequence ID" value="KAG5284044.1"/>
    <property type="molecule type" value="Genomic_DNA"/>
</dbReference>
<evidence type="ECO:0000256" key="10">
    <source>
        <dbReference type="ARBA" id="ARBA00023315"/>
    </source>
</evidence>
<evidence type="ECO:0000256" key="5">
    <source>
        <dbReference type="ARBA" id="ARBA00022692"/>
    </source>
</evidence>
<evidence type="ECO:0000256" key="4">
    <source>
        <dbReference type="ARBA" id="ARBA00022679"/>
    </source>
</evidence>
<keyword evidence="10" id="KW-0012">Acyltransferase</keyword>
<evidence type="ECO:0000313" key="12">
    <source>
        <dbReference type="EMBL" id="KAG5284044.1"/>
    </source>
</evidence>
<feature type="transmembrane region" description="Helical" evidence="11">
    <location>
        <begin position="20"/>
        <end position="45"/>
    </location>
</feature>
<name>A0AAV6H9I8_9TELE</name>
<comment type="caution">
    <text evidence="12">The sequence shown here is derived from an EMBL/GenBank/DDBJ whole genome shotgun (WGS) entry which is preliminary data.</text>
</comment>
<keyword evidence="5 11" id="KW-0812">Transmembrane</keyword>
<dbReference type="SUPFAM" id="SSF69593">
    <property type="entry name" value="Glycerol-3-phosphate (1)-acyltransferase"/>
    <property type="match status" value="1"/>
</dbReference>
<evidence type="ECO:0000313" key="13">
    <source>
        <dbReference type="Proteomes" id="UP000823561"/>
    </source>
</evidence>
<evidence type="ECO:0000256" key="8">
    <source>
        <dbReference type="ARBA" id="ARBA00023098"/>
    </source>
</evidence>
<dbReference type="GO" id="GO:0005789">
    <property type="term" value="C:endoplasmic reticulum membrane"/>
    <property type="evidence" value="ECO:0007669"/>
    <property type="project" value="UniProtKB-SubCell"/>
</dbReference>
<comment type="subcellular location">
    <subcellularLocation>
        <location evidence="1 11">Endoplasmic reticulum membrane</location>
        <topology evidence="1 11">Multi-pass membrane protein</topology>
    </subcellularLocation>
</comment>
<gene>
    <name evidence="12" type="ORF">AALO_G00022370</name>
</gene>
<comment type="similarity">
    <text evidence="2 11">Belongs to the diacylglycerol acyltransferase family.</text>
</comment>
<evidence type="ECO:0000256" key="3">
    <source>
        <dbReference type="ARBA" id="ARBA00022516"/>
    </source>
</evidence>
<keyword evidence="4 11" id="KW-0808">Transferase</keyword>
<reference evidence="12" key="1">
    <citation type="submission" date="2020-10" db="EMBL/GenBank/DDBJ databases">
        <title>Chromosome-scale genome assembly of the Allis shad, Alosa alosa.</title>
        <authorList>
            <person name="Margot Z."/>
            <person name="Christophe K."/>
            <person name="Cabau C."/>
            <person name="Louis A."/>
            <person name="Berthelot C."/>
            <person name="Parey E."/>
            <person name="Roest Crollius H."/>
            <person name="Montfort J."/>
            <person name="Robinson-Rechavi M."/>
            <person name="Bucao C."/>
            <person name="Bouchez O."/>
            <person name="Gislard M."/>
            <person name="Lluch J."/>
            <person name="Milhes M."/>
            <person name="Lampietro C."/>
            <person name="Lopez Roques C."/>
            <person name="Donnadieu C."/>
            <person name="Braasch I."/>
            <person name="Desvignes T."/>
            <person name="Postlethwait J."/>
            <person name="Bobe J."/>
            <person name="Guiguen Y."/>
        </authorList>
    </citation>
    <scope>NUCLEOTIDE SEQUENCE</scope>
    <source>
        <strain evidence="12">M-15738</strain>
        <tissue evidence="12">Blood</tissue>
    </source>
</reference>
<evidence type="ECO:0000256" key="1">
    <source>
        <dbReference type="ARBA" id="ARBA00004477"/>
    </source>
</evidence>
<protein>
    <recommendedName>
        <fullName evidence="11">Acyltransferase</fullName>
        <ecNumber evidence="11">2.3.1.-</ecNumber>
    </recommendedName>
</protein>
<sequence>MEKNSYWKELKESISVVQFIYTFLCLGVTCLLFMTYLMFTSLWIIPALYFSWEVLDWHTPERGGRRTAFVRNFRVWKHMRNYFPVKLVKTAELSPSKNYILGSHPHGIMCCGAFTCFGTEACGFKEAFPGVTSCLATLGGLFRIPLFRDYIMAAGIYPVSKPSIEHLLTKCGTGNAVVIVVGGAEESLTSSPGVNTVVMKNRKGFVKLALEYGADLVPVYSFGENDLFRQVKFSEGSMGRRFQAIFKKVMGFAPCLFKGERWLLMPYKSPVFTVVGSPISVPKVPSPSQEQVDHYHQLYMEGLTKLFHKHKTSCGLEETHQICIT</sequence>
<dbReference type="GO" id="GO:0004144">
    <property type="term" value="F:diacylglycerol O-acyltransferase activity"/>
    <property type="evidence" value="ECO:0007669"/>
    <property type="project" value="TreeGrafter"/>
</dbReference>
<dbReference type="PANTHER" id="PTHR12317:SF19">
    <property type="entry name" value="DIACYLGLYCEROL O-ACYLTRANSFERASE 2-LIKE PROTEIN 6"/>
    <property type="match status" value="1"/>
</dbReference>
<keyword evidence="6 11" id="KW-0256">Endoplasmic reticulum</keyword>
<keyword evidence="3" id="KW-0444">Lipid biosynthesis</keyword>
<dbReference type="InterPro" id="IPR007130">
    <property type="entry name" value="DAGAT"/>
</dbReference>
<dbReference type="Proteomes" id="UP000823561">
    <property type="component" value="Chromosome 2"/>
</dbReference>
<evidence type="ECO:0000256" key="6">
    <source>
        <dbReference type="ARBA" id="ARBA00022824"/>
    </source>
</evidence>
<keyword evidence="9 11" id="KW-0472">Membrane</keyword>
<dbReference type="EC" id="2.3.1.-" evidence="11"/>
<proteinExistence type="inferred from homology"/>
<organism evidence="12 13">
    <name type="scientific">Alosa alosa</name>
    <name type="common">allis shad</name>
    <dbReference type="NCBI Taxonomy" id="278164"/>
    <lineage>
        <taxon>Eukaryota</taxon>
        <taxon>Metazoa</taxon>
        <taxon>Chordata</taxon>
        <taxon>Craniata</taxon>
        <taxon>Vertebrata</taxon>
        <taxon>Euteleostomi</taxon>
        <taxon>Actinopterygii</taxon>
        <taxon>Neopterygii</taxon>
        <taxon>Teleostei</taxon>
        <taxon>Clupei</taxon>
        <taxon>Clupeiformes</taxon>
        <taxon>Clupeoidei</taxon>
        <taxon>Clupeidae</taxon>
        <taxon>Alosa</taxon>
    </lineage>
</organism>